<organism evidence="2 3">
    <name type="scientific">Candidatus Chloroploca asiatica</name>
    <dbReference type="NCBI Taxonomy" id="1506545"/>
    <lineage>
        <taxon>Bacteria</taxon>
        <taxon>Bacillati</taxon>
        <taxon>Chloroflexota</taxon>
        <taxon>Chloroflexia</taxon>
        <taxon>Chloroflexales</taxon>
        <taxon>Chloroflexineae</taxon>
        <taxon>Oscillochloridaceae</taxon>
        <taxon>Candidatus Chloroploca</taxon>
    </lineage>
</organism>
<dbReference type="EMBL" id="LYXE01000090">
    <property type="protein sequence ID" value="PDV98858.1"/>
    <property type="molecule type" value="Genomic_DNA"/>
</dbReference>
<proteinExistence type="predicted"/>
<accession>A0A2H3KXZ7</accession>
<evidence type="ECO:0000256" key="1">
    <source>
        <dbReference type="SAM" id="Phobius"/>
    </source>
</evidence>
<evidence type="ECO:0008006" key="4">
    <source>
        <dbReference type="Google" id="ProtNLM"/>
    </source>
</evidence>
<keyword evidence="1" id="KW-1133">Transmembrane helix</keyword>
<dbReference type="AlphaFoldDB" id="A0A2H3KXZ7"/>
<keyword evidence="3" id="KW-1185">Reference proteome</keyword>
<dbReference type="InterPro" id="IPR007165">
    <property type="entry name" value="Phage_holin_4_2"/>
</dbReference>
<reference evidence="2 3" key="1">
    <citation type="submission" date="2016-05" db="EMBL/GenBank/DDBJ databases">
        <authorList>
            <person name="Lavstsen T."/>
            <person name="Jespersen J.S."/>
        </authorList>
    </citation>
    <scope>NUCLEOTIDE SEQUENCE [LARGE SCALE GENOMIC DNA]</scope>
    <source>
        <strain evidence="2 3">B7-9</strain>
    </source>
</reference>
<gene>
    <name evidence="2" type="ORF">A9Q02_02690</name>
</gene>
<dbReference type="OrthoDB" id="163172at2"/>
<dbReference type="RefSeq" id="WP_097653309.1">
    <property type="nucleotide sequence ID" value="NZ_LYXE01000090.1"/>
</dbReference>
<keyword evidence="1" id="KW-0812">Transmembrane</keyword>
<sequence>MQLLLRWLITAASLVVAAWTVPGINITDQNGWFAVLVMAAVFGLVNAFIRPLLTLLSCPLVMLTLGLFTLVINAICFSFSAWIASSFFGAGFTVDGFFAALLGSIVVSIVSFLLSIFLPDANEQKRR</sequence>
<keyword evidence="1" id="KW-0472">Membrane</keyword>
<dbReference type="Proteomes" id="UP000220922">
    <property type="component" value="Unassembled WGS sequence"/>
</dbReference>
<feature type="transmembrane region" description="Helical" evidence="1">
    <location>
        <begin position="60"/>
        <end position="84"/>
    </location>
</feature>
<comment type="caution">
    <text evidence="2">The sequence shown here is derived from an EMBL/GenBank/DDBJ whole genome shotgun (WGS) entry which is preliminary data.</text>
</comment>
<protein>
    <recommendedName>
        <fullName evidence="4">Phage holin family protein</fullName>
    </recommendedName>
</protein>
<evidence type="ECO:0000313" key="2">
    <source>
        <dbReference type="EMBL" id="PDV98858.1"/>
    </source>
</evidence>
<feature type="transmembrane region" description="Helical" evidence="1">
    <location>
        <begin position="96"/>
        <end position="118"/>
    </location>
</feature>
<dbReference type="PANTHER" id="PTHR37309">
    <property type="entry name" value="SLR0284 PROTEIN"/>
    <property type="match status" value="1"/>
</dbReference>
<evidence type="ECO:0000313" key="3">
    <source>
        <dbReference type="Proteomes" id="UP000220922"/>
    </source>
</evidence>
<dbReference type="Pfam" id="PF04020">
    <property type="entry name" value="Phage_holin_4_2"/>
    <property type="match status" value="1"/>
</dbReference>
<dbReference type="PANTHER" id="PTHR37309:SF1">
    <property type="entry name" value="SLR0284 PROTEIN"/>
    <property type="match status" value="1"/>
</dbReference>
<name>A0A2H3KXZ7_9CHLR</name>
<feature type="transmembrane region" description="Helical" evidence="1">
    <location>
        <begin position="33"/>
        <end position="53"/>
    </location>
</feature>